<dbReference type="PANTHER" id="PTHR12415:SF4">
    <property type="entry name" value="TYROSYL-DNA PHOSPHODIESTERASE DOMAIN-CONTAINING PROTEIN"/>
    <property type="match status" value="1"/>
</dbReference>
<keyword evidence="6" id="KW-1185">Reference proteome</keyword>
<evidence type="ECO:0000256" key="1">
    <source>
        <dbReference type="PIRSR" id="PIRSR610347-1"/>
    </source>
</evidence>
<dbReference type="GO" id="GO:0006281">
    <property type="term" value="P:DNA repair"/>
    <property type="evidence" value="ECO:0007669"/>
    <property type="project" value="InterPro"/>
</dbReference>
<dbReference type="OrthoDB" id="47785at2759"/>
<dbReference type="SMART" id="SM00726">
    <property type="entry name" value="UIM"/>
    <property type="match status" value="2"/>
</dbReference>
<evidence type="ECO:0000256" key="4">
    <source>
        <dbReference type="SAM" id="MobiDB-lite"/>
    </source>
</evidence>
<dbReference type="InterPro" id="IPR003903">
    <property type="entry name" value="UIM_dom"/>
</dbReference>
<feature type="region of interest" description="Disordered" evidence="4">
    <location>
        <begin position="1"/>
        <end position="69"/>
    </location>
</feature>
<feature type="compositionally biased region" description="Acidic residues" evidence="4">
    <location>
        <begin position="59"/>
        <end position="69"/>
    </location>
</feature>
<dbReference type="CDD" id="cd09123">
    <property type="entry name" value="PLDc_Tdp1_2"/>
    <property type="match status" value="1"/>
</dbReference>
<feature type="region of interest" description="Disordered" evidence="4">
    <location>
        <begin position="87"/>
        <end position="164"/>
    </location>
</feature>
<feature type="active site" description="Nucleophile" evidence="1">
    <location>
        <position position="279"/>
    </location>
</feature>
<dbReference type="GO" id="GO:0005634">
    <property type="term" value="C:nucleus"/>
    <property type="evidence" value="ECO:0007669"/>
    <property type="project" value="InterPro"/>
</dbReference>
<feature type="binding site" evidence="2">
    <location>
        <position position="281"/>
    </location>
    <ligand>
        <name>substrate</name>
    </ligand>
</feature>
<dbReference type="RefSeq" id="XP_026605234.1">
    <property type="nucleotide sequence ID" value="XM_026746238.1"/>
</dbReference>
<evidence type="ECO:0000256" key="3">
    <source>
        <dbReference type="PIRSR" id="PIRSR610347-3"/>
    </source>
</evidence>
<gene>
    <name evidence="5" type="ORF">DSM5745_04222</name>
</gene>
<feature type="compositionally biased region" description="Acidic residues" evidence="4">
    <location>
        <begin position="594"/>
        <end position="607"/>
    </location>
</feature>
<evidence type="ECO:0008006" key="7">
    <source>
        <dbReference type="Google" id="ProtNLM"/>
    </source>
</evidence>
<dbReference type="STRING" id="1810919.A0A3D8SC38"/>
<feature type="compositionally biased region" description="Basic and acidic residues" evidence="4">
    <location>
        <begin position="123"/>
        <end position="157"/>
    </location>
</feature>
<dbReference type="CDD" id="cd09122">
    <property type="entry name" value="PLDc_Tdp1_1"/>
    <property type="match status" value="1"/>
</dbReference>
<name>A0A3D8SC38_9EURO</name>
<feature type="compositionally biased region" description="Polar residues" evidence="4">
    <location>
        <begin position="16"/>
        <end position="34"/>
    </location>
</feature>
<feature type="active site" description="Proton donor/acceptor" evidence="1">
    <location>
        <position position="522"/>
    </location>
</feature>
<feature type="binding site" evidence="2">
    <location>
        <position position="524"/>
    </location>
    <ligand>
        <name>substrate</name>
    </ligand>
</feature>
<protein>
    <recommendedName>
        <fullName evidence="7">PLD phosphodiesterase domain-containing protein</fullName>
    </recommendedName>
</protein>
<evidence type="ECO:0000313" key="6">
    <source>
        <dbReference type="Proteomes" id="UP000256690"/>
    </source>
</evidence>
<organism evidence="5 6">
    <name type="scientific">Aspergillus mulundensis</name>
    <dbReference type="NCBI Taxonomy" id="1810919"/>
    <lineage>
        <taxon>Eukaryota</taxon>
        <taxon>Fungi</taxon>
        <taxon>Dikarya</taxon>
        <taxon>Ascomycota</taxon>
        <taxon>Pezizomycotina</taxon>
        <taxon>Eurotiomycetes</taxon>
        <taxon>Eurotiomycetidae</taxon>
        <taxon>Eurotiales</taxon>
        <taxon>Aspergillaceae</taxon>
        <taxon>Aspergillus</taxon>
        <taxon>Aspergillus subgen. Nidulantes</taxon>
    </lineage>
</organism>
<dbReference type="SUPFAM" id="SSF56024">
    <property type="entry name" value="Phospholipase D/nuclease"/>
    <property type="match status" value="2"/>
</dbReference>
<dbReference type="Gene3D" id="3.30.870.10">
    <property type="entry name" value="Endonuclease Chain A"/>
    <property type="match status" value="2"/>
</dbReference>
<reference evidence="5 6" key="1">
    <citation type="journal article" date="2018" name="IMA Fungus">
        <title>IMA Genome-F 9: Draft genome sequence of Annulohypoxylon stygium, Aspergillus mulundensis, Berkeleyomyces basicola (syn. Thielaviopsis basicola), Ceratocystis smalleyi, two Cercospora beticola strains, Coleophoma cylindrospora, Fusarium fracticaudum, Phialophora cf. hyalina, and Morchella septimelata.</title>
        <authorList>
            <person name="Wingfield B.D."/>
            <person name="Bills G.F."/>
            <person name="Dong Y."/>
            <person name="Huang W."/>
            <person name="Nel W.J."/>
            <person name="Swalarsk-Parry B.S."/>
            <person name="Vaghefi N."/>
            <person name="Wilken P.M."/>
            <person name="An Z."/>
            <person name="de Beer Z.W."/>
            <person name="De Vos L."/>
            <person name="Chen L."/>
            <person name="Duong T.A."/>
            <person name="Gao Y."/>
            <person name="Hammerbacher A."/>
            <person name="Kikkert J.R."/>
            <person name="Li Y."/>
            <person name="Li H."/>
            <person name="Li K."/>
            <person name="Li Q."/>
            <person name="Liu X."/>
            <person name="Ma X."/>
            <person name="Naidoo K."/>
            <person name="Pethybridge S.J."/>
            <person name="Sun J."/>
            <person name="Steenkamp E.T."/>
            <person name="van der Nest M.A."/>
            <person name="van Wyk S."/>
            <person name="Wingfield M.J."/>
            <person name="Xiong C."/>
            <person name="Yue Q."/>
            <person name="Zhang X."/>
        </authorList>
    </citation>
    <scope>NUCLEOTIDE SEQUENCE [LARGE SCALE GENOMIC DNA]</scope>
    <source>
        <strain evidence="5 6">DSM 5745</strain>
    </source>
</reference>
<dbReference type="Pfam" id="PF06087">
    <property type="entry name" value="Tyr-DNA_phospho"/>
    <property type="match status" value="1"/>
</dbReference>
<proteinExistence type="predicted"/>
<dbReference type="PANTHER" id="PTHR12415">
    <property type="entry name" value="TYROSYL-DNA PHOSPHODIESTERASE 1"/>
    <property type="match status" value="1"/>
</dbReference>
<comment type="caution">
    <text evidence="5">The sequence shown here is derived from an EMBL/GenBank/DDBJ whole genome shotgun (WGS) entry which is preliminary data.</text>
</comment>
<feature type="site" description="Interaction with DNA" evidence="3">
    <location>
        <position position="554"/>
    </location>
</feature>
<dbReference type="InterPro" id="IPR010347">
    <property type="entry name" value="Tdp1"/>
</dbReference>
<dbReference type="Pfam" id="PF02809">
    <property type="entry name" value="UIM"/>
    <property type="match status" value="2"/>
</dbReference>
<dbReference type="GO" id="GO:0003690">
    <property type="term" value="F:double-stranded DNA binding"/>
    <property type="evidence" value="ECO:0007669"/>
    <property type="project" value="TreeGrafter"/>
</dbReference>
<evidence type="ECO:0000256" key="2">
    <source>
        <dbReference type="PIRSR" id="PIRSR610347-2"/>
    </source>
</evidence>
<dbReference type="GO" id="GO:0003697">
    <property type="term" value="F:single-stranded DNA binding"/>
    <property type="evidence" value="ECO:0007669"/>
    <property type="project" value="TreeGrafter"/>
</dbReference>
<feature type="region of interest" description="Disordered" evidence="4">
    <location>
        <begin position="593"/>
        <end position="623"/>
    </location>
</feature>
<dbReference type="EMBL" id="PVWQ01000004">
    <property type="protein sequence ID" value="RDW83896.1"/>
    <property type="molecule type" value="Genomic_DNA"/>
</dbReference>
<dbReference type="AlphaFoldDB" id="A0A3D8SC38"/>
<accession>A0A3D8SC38</accession>
<dbReference type="GO" id="GO:0017005">
    <property type="term" value="F:3'-tyrosyl-DNA phosphodiesterase activity"/>
    <property type="evidence" value="ECO:0007669"/>
    <property type="project" value="TreeGrafter"/>
</dbReference>
<sequence>MESDDEDLKAAIAASLGQTPSSPKKASNHNTSVVDLTAESDDDVVPIFPKSNSVIGSDTDQDASVYDDAENDEELKLAIALSLQDPAGKYGSSKPALTSIPLSEQGGKGQAEPKPTQQSFLGLDRKQMEEERLARLAKRKADSPAAADENREQKQPRMELQPEASSVRANIALPSSVPSIQFPDGTVKKTFAHGYPRLGDDIKIEEVLQSSNLELGVISSFIWDTEWLFSKVDMGKSRLMLIMEAKDDATKRQYESETAHMKNLRLCFPPMEPQVNCMHSKLMLLFHPTYMRIAVPTANLTPFDWGENGVMENSVFLVDLPKMDASNSSEQTEFYKDLVYFLKASTLHENIIAKLDNFDFSKTAPFAFVHTIGGSHWGSSWKQTGYCGLGRAISSLGLQANKPLNLDFVASSLGSLNADFMKSLYLAAQGDSGLTELTLRTAKTFPAKSLADPRRLIQASTADEWKDRIRIYFPSEETILRSRGGPSSAGTICFQEKYLNNGKFPKNALRDCVSARNGLVMHNKILYVQPDKPISTSGNKQCLGWAYVGSANCSESAWGRLVHDRTKKQPKLNCRNWECGVVVPVIEQKKYVEDADASTEGESEDEAETRSGNQPGKGVVGKGKAENGRLLDIFRGTVPVPMRLPGQRYESQGARTPWYFLK</sequence>
<dbReference type="GeneID" id="38114592"/>
<evidence type="ECO:0000313" key="5">
    <source>
        <dbReference type="EMBL" id="RDW83896.1"/>
    </source>
</evidence>
<dbReference type="Proteomes" id="UP000256690">
    <property type="component" value="Unassembled WGS sequence"/>
</dbReference>